<dbReference type="EMBL" id="GADI01006952">
    <property type="protein sequence ID" value="JAA66856.1"/>
    <property type="molecule type" value="mRNA"/>
</dbReference>
<feature type="signal peptide" evidence="1">
    <location>
        <begin position="1"/>
        <end position="18"/>
    </location>
</feature>
<organism evidence="2">
    <name type="scientific">Ixodes ricinus</name>
    <name type="common">Common tick</name>
    <name type="synonym">Acarus ricinus</name>
    <dbReference type="NCBI Taxonomy" id="34613"/>
    <lineage>
        <taxon>Eukaryota</taxon>
        <taxon>Metazoa</taxon>
        <taxon>Ecdysozoa</taxon>
        <taxon>Arthropoda</taxon>
        <taxon>Chelicerata</taxon>
        <taxon>Arachnida</taxon>
        <taxon>Acari</taxon>
        <taxon>Parasitiformes</taxon>
        <taxon>Ixodida</taxon>
        <taxon>Ixodoidea</taxon>
        <taxon>Ixodidae</taxon>
        <taxon>Ixodinae</taxon>
        <taxon>Ixodes</taxon>
    </lineage>
</organism>
<proteinExistence type="evidence at transcript level"/>
<feature type="chain" id="PRO_5005515979" evidence="1">
    <location>
        <begin position="19"/>
        <end position="74"/>
    </location>
</feature>
<dbReference type="InterPro" id="IPR012674">
    <property type="entry name" value="Calycin"/>
</dbReference>
<evidence type="ECO:0000256" key="1">
    <source>
        <dbReference type="SAM" id="SignalP"/>
    </source>
</evidence>
<protein>
    <submittedName>
        <fullName evidence="2">Putative salivary lipocalin</fullName>
    </submittedName>
</protein>
<keyword evidence="1" id="KW-0732">Signal</keyword>
<evidence type="ECO:0000313" key="2">
    <source>
        <dbReference type="EMBL" id="JAA66856.1"/>
    </source>
</evidence>
<dbReference type="AlphaFoldDB" id="A0A0K8R720"/>
<accession>A0A0K8R720</accession>
<name>A0A0K8R720_IXORI</name>
<reference evidence="2" key="1">
    <citation type="submission" date="2012-12" db="EMBL/GenBank/DDBJ databases">
        <title>Identification and characterization of a phenylalanine ammonia-lyase gene family in Isatis indigotica Fort.</title>
        <authorList>
            <person name="Liu Q."/>
            <person name="Chen J."/>
            <person name="Zhou X."/>
            <person name="Di P."/>
            <person name="Xiao Y."/>
            <person name="Xuan H."/>
            <person name="Zhang L."/>
            <person name="Chen W."/>
        </authorList>
    </citation>
    <scope>NUCLEOTIDE SEQUENCE</scope>
    <source>
        <tissue evidence="2">Salivary gland</tissue>
    </source>
</reference>
<sequence>MRALKRLVIRLSISTAYADVEFQSWERAPDNNPDLNRKDLGALQDAWRTIKFTANHSYYLIYSSGFGNKPKKTN</sequence>
<dbReference type="SUPFAM" id="SSF50814">
    <property type="entry name" value="Lipocalins"/>
    <property type="match status" value="1"/>
</dbReference>